<dbReference type="Proteomes" id="UP000095713">
    <property type="component" value="Unassembled WGS sequence"/>
</dbReference>
<reference evidence="1 2" key="1">
    <citation type="submission" date="2016-05" db="EMBL/GenBank/DDBJ databases">
        <title>Draft Genome Sequence of Algibacter sp. Strain SK-16 Isolated from the Surface Water of Aburatsubo Inlet.</title>
        <authorList>
            <person name="Wong S.-K."/>
            <person name="Yoshizawa S."/>
            <person name="Nakajima Y."/>
            <person name="Ogura Y."/>
            <person name="Tetsuya H."/>
            <person name="Hamasaki K."/>
        </authorList>
    </citation>
    <scope>NUCLEOTIDE SEQUENCE [LARGE SCALE GENOMIC DNA]</scope>
    <source>
        <strain evidence="1 2">SK-16</strain>
    </source>
</reference>
<dbReference type="OrthoDB" id="706421at2"/>
<organism evidence="1 2">
    <name type="scientific">Flavivirga aquatica</name>
    <dbReference type="NCBI Taxonomy" id="1849968"/>
    <lineage>
        <taxon>Bacteria</taxon>
        <taxon>Pseudomonadati</taxon>
        <taxon>Bacteroidota</taxon>
        <taxon>Flavobacteriia</taxon>
        <taxon>Flavobacteriales</taxon>
        <taxon>Flavobacteriaceae</taxon>
        <taxon>Flavivirga</taxon>
    </lineage>
</organism>
<gene>
    <name evidence="1" type="ORF">A8C32_04830</name>
</gene>
<accession>A0A1E5SHE8</accession>
<protein>
    <submittedName>
        <fullName evidence="1">Uncharacterized protein</fullName>
    </submittedName>
</protein>
<comment type="caution">
    <text evidence="1">The sequence shown here is derived from an EMBL/GenBank/DDBJ whole genome shotgun (WGS) entry which is preliminary data.</text>
</comment>
<dbReference type="EMBL" id="MDJD01000054">
    <property type="protein sequence ID" value="OEJ98534.1"/>
    <property type="molecule type" value="Genomic_DNA"/>
</dbReference>
<name>A0A1E5SHE8_9FLAO</name>
<dbReference type="RefSeq" id="WP_069831222.1">
    <property type="nucleotide sequence ID" value="NZ_MDJD01000054.1"/>
</dbReference>
<sequence length="117" mass="13631">MTKRISRPYIIGNIYDENTHEKIGRVQIITWNNKTEDYYTETVSNKNGFFNLLQISYIDKLAIGGEAPMGFYSFILKKKGYHEKQIESKSKHGFTKDTIRYDSIFLTPINKTLPNSL</sequence>
<keyword evidence="2" id="KW-1185">Reference proteome</keyword>
<dbReference type="AlphaFoldDB" id="A0A1E5SHE8"/>
<evidence type="ECO:0000313" key="2">
    <source>
        <dbReference type="Proteomes" id="UP000095713"/>
    </source>
</evidence>
<proteinExistence type="predicted"/>
<evidence type="ECO:0000313" key="1">
    <source>
        <dbReference type="EMBL" id="OEJ98534.1"/>
    </source>
</evidence>